<name>A0A6J4SQ55_9ACTN</name>
<reference evidence="2" key="1">
    <citation type="submission" date="2020-02" db="EMBL/GenBank/DDBJ databases">
        <authorList>
            <person name="Meier V. D."/>
        </authorList>
    </citation>
    <scope>NUCLEOTIDE SEQUENCE</scope>
    <source>
        <strain evidence="2">AVDCRST_MAG45</strain>
    </source>
</reference>
<dbReference type="Gene3D" id="3.40.50.720">
    <property type="entry name" value="NAD(P)-binding Rossmann-like Domain"/>
    <property type="match status" value="1"/>
</dbReference>
<dbReference type="PANTHER" id="PTHR43445">
    <property type="entry name" value="UDP-N-ACETYLMURAMATE--L-ALANINE LIGASE-RELATED"/>
    <property type="match status" value="1"/>
</dbReference>
<evidence type="ECO:0000259" key="1">
    <source>
        <dbReference type="Pfam" id="PF01225"/>
    </source>
</evidence>
<dbReference type="EC" id="6.3.2.8" evidence="2"/>
<protein>
    <submittedName>
        <fullName evidence="2">UDP-N-acetylmuramate--L-alanine ligase</fullName>
        <ecNumber evidence="2">6.3.2.8</ecNumber>
    </submittedName>
</protein>
<dbReference type="GO" id="GO:0008763">
    <property type="term" value="F:UDP-N-acetylmuramate-L-alanine ligase activity"/>
    <property type="evidence" value="ECO:0007669"/>
    <property type="project" value="UniProtKB-EC"/>
</dbReference>
<dbReference type="InterPro" id="IPR050061">
    <property type="entry name" value="MurCDEF_pg_biosynth"/>
</dbReference>
<gene>
    <name evidence="2" type="ORF">AVDCRST_MAG45-1288</name>
</gene>
<evidence type="ECO:0000313" key="2">
    <source>
        <dbReference type="EMBL" id="CAA9500668.1"/>
    </source>
</evidence>
<dbReference type="AlphaFoldDB" id="A0A6J4SQ55"/>
<feature type="non-terminal residue" evidence="2">
    <location>
        <position position="94"/>
    </location>
</feature>
<proteinExistence type="predicted"/>
<dbReference type="InterPro" id="IPR000713">
    <property type="entry name" value="Mur_ligase_N"/>
</dbReference>
<keyword evidence="2" id="KW-0436">Ligase</keyword>
<dbReference type="PANTHER" id="PTHR43445:SF3">
    <property type="entry name" value="UDP-N-ACETYLMURAMATE--L-ALANINE LIGASE"/>
    <property type="match status" value="1"/>
</dbReference>
<feature type="domain" description="Mur ligase N-terminal catalytic" evidence="1">
    <location>
        <begin position="11"/>
        <end position="91"/>
    </location>
</feature>
<organism evidence="2">
    <name type="scientific">uncultured Solirubrobacterales bacterium</name>
    <dbReference type="NCBI Taxonomy" id="768556"/>
    <lineage>
        <taxon>Bacteria</taxon>
        <taxon>Bacillati</taxon>
        <taxon>Actinomycetota</taxon>
        <taxon>Thermoleophilia</taxon>
        <taxon>Solirubrobacterales</taxon>
        <taxon>environmental samples</taxon>
    </lineage>
</organism>
<accession>A0A6J4SQ55</accession>
<dbReference type="EMBL" id="CADCVU010000110">
    <property type="protein sequence ID" value="CAA9500668.1"/>
    <property type="molecule type" value="Genomic_DNA"/>
</dbReference>
<sequence length="94" mass="9401">MDSTAFAGRRLHFIAIGGAGMSALALVAHALGAEVTGSDRSESSYLPKLRRAGIEPVVGHRAGGAPPGAEVVRATAVPDDNPELASARAAGALI</sequence>
<dbReference type="Pfam" id="PF01225">
    <property type="entry name" value="Mur_ligase"/>
    <property type="match status" value="1"/>
</dbReference>
<dbReference type="SUPFAM" id="SSF51984">
    <property type="entry name" value="MurCD N-terminal domain"/>
    <property type="match status" value="1"/>
</dbReference>